<dbReference type="PANTHER" id="PTHR42973:SF39">
    <property type="entry name" value="FAD-BINDING PCMH-TYPE DOMAIN-CONTAINING PROTEIN"/>
    <property type="match status" value="1"/>
</dbReference>
<comment type="similarity">
    <text evidence="2">Belongs to the oxygen-dependent FAD-linked oxidoreductase family.</text>
</comment>
<proteinExistence type="inferred from homology"/>
<feature type="domain" description="FAD-binding PCMH-type" evidence="6">
    <location>
        <begin position="105"/>
        <end position="288"/>
    </location>
</feature>
<dbReference type="GO" id="GO:0071949">
    <property type="term" value="F:FAD binding"/>
    <property type="evidence" value="ECO:0007669"/>
    <property type="project" value="InterPro"/>
</dbReference>
<protein>
    <submittedName>
        <fullName evidence="7">BY PROTMAP: gi|472586718|gb|EMS24237.1| FAD linked oxidase [Rhodosporidium toruloides NP11] gi|647398131|emb|CDR41758.1| RHTO0S06e05688g1_1 [Rhodosporidium toruloides]</fullName>
    </submittedName>
</protein>
<keyword evidence="3" id="KW-0285">Flavoprotein</keyword>
<evidence type="ECO:0000256" key="2">
    <source>
        <dbReference type="ARBA" id="ARBA00005466"/>
    </source>
</evidence>
<sequence>MAGTQIPLAAPGVAAGMVPYCLPSQPCWPSLDAWSALNASVTGRLIRPDGPLPCVQPQCADADWRLEQPASVMFLNFETGQGLIPDDPSRTSTSAPTNSSFSLPIDRTPAYVLEAHTPSDVSSAVTFARDNRLRLRIKSTGHDYLGRSSDEGSFTLWTRRLNHSRFERDFVPAGAPEGTQGVPALVAGAGCIVRDLYKAADEAGVVVTGGVSQTVGAGGGFVLGGGHGPLAPLHGLAADNVLEFTVVTANGTILRCSPYQYPTLFTALRGGGSAFAVVLETAFKAHTPPAGFVGIFGSFGLRGGMGASKEEGKEAWREMMKRWTALQPKLSKAGPLAGYTYVRKPEPTPFAYILPSDDIQLAKDLFTPVFEACAADPNMSIDWKFVETKSWYELWSGPFTDALQSLDAVGIPLLLGSRLVPKDVVEQRADDLANFLADSPSPAIVHLVAGGAVEKEPDFPSSVNPGWRTALLHIDLPISWPTSAPPSTISSLSTYLTSHTLALGTLTSSLGHPQASYSSESNYYEADWQDVWYGKENYGRLMEAKREWDPEGVFSARRAVGSEVVGW</sequence>
<comment type="cofactor">
    <cofactor evidence="1">
        <name>FAD</name>
        <dbReference type="ChEBI" id="CHEBI:57692"/>
    </cofactor>
</comment>
<keyword evidence="4" id="KW-0274">FAD</keyword>
<dbReference type="OrthoDB" id="9983560at2759"/>
<dbReference type="Pfam" id="PF08031">
    <property type="entry name" value="BBE"/>
    <property type="match status" value="1"/>
</dbReference>
<dbReference type="InterPro" id="IPR036318">
    <property type="entry name" value="FAD-bd_PCMH-like_sf"/>
</dbReference>
<dbReference type="InterPro" id="IPR016166">
    <property type="entry name" value="FAD-bd_PCMH"/>
</dbReference>
<dbReference type="InterPro" id="IPR006093">
    <property type="entry name" value="Oxy_OxRdtase_FAD_BS"/>
</dbReference>
<dbReference type="Pfam" id="PF01565">
    <property type="entry name" value="FAD_binding_4"/>
    <property type="match status" value="1"/>
</dbReference>
<dbReference type="GO" id="GO:0016491">
    <property type="term" value="F:oxidoreductase activity"/>
    <property type="evidence" value="ECO:0007669"/>
    <property type="project" value="UniProtKB-KW"/>
</dbReference>
<dbReference type="STRING" id="5286.A0A0K3CB30"/>
<evidence type="ECO:0000256" key="4">
    <source>
        <dbReference type="ARBA" id="ARBA00022827"/>
    </source>
</evidence>
<evidence type="ECO:0000256" key="5">
    <source>
        <dbReference type="ARBA" id="ARBA00023002"/>
    </source>
</evidence>
<dbReference type="InterPro" id="IPR016169">
    <property type="entry name" value="FAD-bd_PCMH_sub2"/>
</dbReference>
<evidence type="ECO:0000256" key="3">
    <source>
        <dbReference type="ARBA" id="ARBA00022630"/>
    </source>
</evidence>
<evidence type="ECO:0000256" key="1">
    <source>
        <dbReference type="ARBA" id="ARBA00001974"/>
    </source>
</evidence>
<reference evidence="8 10" key="2">
    <citation type="journal article" date="2018" name="Elife">
        <title>Functional genomics of lipid metabolism in the oleaginous yeast Rhodosporidium toruloides.</title>
        <authorList>
            <person name="Coradetti S.T."/>
            <person name="Pinel D."/>
            <person name="Geiselman G."/>
            <person name="Ito M."/>
            <person name="Mondo S."/>
            <person name="Reilly M.C."/>
            <person name="Cheng Y.F."/>
            <person name="Bauer S."/>
            <person name="Grigoriev I."/>
            <person name="Gladden J.M."/>
            <person name="Simmons B.A."/>
            <person name="Brem R."/>
            <person name="Arkin A.P."/>
            <person name="Skerker J.M."/>
        </authorList>
    </citation>
    <scope>NUCLEOTIDE SEQUENCE [LARGE SCALE GENOMIC DNA]</scope>
    <source>
        <strain evidence="8 10">NBRC 0880</strain>
    </source>
</reference>
<dbReference type="PROSITE" id="PS00862">
    <property type="entry name" value="OX2_COVAL_FAD"/>
    <property type="match status" value="1"/>
</dbReference>
<gene>
    <name evidence="7" type="primary">FGENESH: predicted gene_3.410</name>
    <name evidence="8" type="ORF">AAT19DRAFT_13217</name>
    <name evidence="7" type="ORF">BN2166_0019590</name>
</gene>
<evidence type="ECO:0000313" key="10">
    <source>
        <dbReference type="Proteomes" id="UP000239560"/>
    </source>
</evidence>
<dbReference type="OMA" id="KCYSQED"/>
<dbReference type="InterPro" id="IPR050416">
    <property type="entry name" value="FAD-linked_Oxidoreductase"/>
</dbReference>
<dbReference type="Gene3D" id="3.30.465.10">
    <property type="match status" value="2"/>
</dbReference>
<dbReference type="InterPro" id="IPR012951">
    <property type="entry name" value="BBE"/>
</dbReference>
<keyword evidence="5" id="KW-0560">Oxidoreductase</keyword>
<dbReference type="AlphaFoldDB" id="A0A0K3CB30"/>
<organism evidence="7 9">
    <name type="scientific">Rhodotorula toruloides</name>
    <name type="common">Yeast</name>
    <name type="synonym">Rhodosporidium toruloides</name>
    <dbReference type="NCBI Taxonomy" id="5286"/>
    <lineage>
        <taxon>Eukaryota</taxon>
        <taxon>Fungi</taxon>
        <taxon>Dikarya</taxon>
        <taxon>Basidiomycota</taxon>
        <taxon>Pucciniomycotina</taxon>
        <taxon>Microbotryomycetes</taxon>
        <taxon>Sporidiobolales</taxon>
        <taxon>Sporidiobolaceae</taxon>
        <taxon>Rhodotorula</taxon>
    </lineage>
</organism>
<dbReference type="InterPro" id="IPR006094">
    <property type="entry name" value="Oxid_FAD_bind_N"/>
</dbReference>
<dbReference type="PROSITE" id="PS51387">
    <property type="entry name" value="FAD_PCMH"/>
    <property type="match status" value="1"/>
</dbReference>
<dbReference type="PANTHER" id="PTHR42973">
    <property type="entry name" value="BINDING OXIDOREDUCTASE, PUTATIVE (AFU_ORTHOLOGUE AFUA_1G17690)-RELATED"/>
    <property type="match status" value="1"/>
</dbReference>
<dbReference type="EMBL" id="LCTV02000003">
    <property type="protein sequence ID" value="PRQ76195.1"/>
    <property type="molecule type" value="Genomic_DNA"/>
</dbReference>
<accession>A0A0K3CB30</accession>
<evidence type="ECO:0000259" key="6">
    <source>
        <dbReference type="PROSITE" id="PS51387"/>
    </source>
</evidence>
<reference evidence="7 9" key="1">
    <citation type="submission" date="2015-07" db="EMBL/GenBank/DDBJ databases">
        <authorList>
            <person name="Cajimat M.N.B."/>
            <person name="Milazzo M.L."/>
            <person name="Fulhorst C.F."/>
        </authorList>
    </citation>
    <scope>NUCLEOTIDE SEQUENCE [LARGE SCALE GENOMIC DNA]</scope>
    <source>
        <strain evidence="7">Single colony</strain>
    </source>
</reference>
<name>A0A0K3CB30_RHOTO</name>
<keyword evidence="9" id="KW-1185">Reference proteome</keyword>
<evidence type="ECO:0000313" key="9">
    <source>
        <dbReference type="Proteomes" id="UP000199069"/>
    </source>
</evidence>
<dbReference type="Proteomes" id="UP000239560">
    <property type="component" value="Unassembled WGS sequence"/>
</dbReference>
<evidence type="ECO:0000313" key="7">
    <source>
        <dbReference type="EMBL" id="CTR06098.1"/>
    </source>
</evidence>
<dbReference type="Proteomes" id="UP000199069">
    <property type="component" value="Unassembled WGS sequence"/>
</dbReference>
<dbReference type="SUPFAM" id="SSF56176">
    <property type="entry name" value="FAD-binding/transporter-associated domain-like"/>
    <property type="match status" value="1"/>
</dbReference>
<dbReference type="EMBL" id="CWKI01000003">
    <property type="protein sequence ID" value="CTR06098.1"/>
    <property type="molecule type" value="Genomic_DNA"/>
</dbReference>
<evidence type="ECO:0000313" key="8">
    <source>
        <dbReference type="EMBL" id="PRQ76195.1"/>
    </source>
</evidence>